<dbReference type="STRING" id="139723.A0A182LXG8"/>
<dbReference type="InterPro" id="IPR000504">
    <property type="entry name" value="RRM_dom"/>
</dbReference>
<reference evidence="6" key="2">
    <citation type="submission" date="2020-05" db="UniProtKB">
        <authorList>
            <consortium name="EnsemblMetazoa"/>
        </authorList>
    </citation>
    <scope>IDENTIFICATION</scope>
    <source>
        <strain evidence="6">A-37</strain>
    </source>
</reference>
<name>A0A182LXG8_9DIPT</name>
<dbReference type="GO" id="GO:0003723">
    <property type="term" value="F:RNA binding"/>
    <property type="evidence" value="ECO:0007669"/>
    <property type="project" value="UniProtKB-UniRule"/>
</dbReference>
<evidence type="ECO:0000256" key="3">
    <source>
        <dbReference type="PROSITE-ProRule" id="PRU00176"/>
    </source>
</evidence>
<feature type="transmembrane region" description="Helical" evidence="4">
    <location>
        <begin position="55"/>
        <end position="74"/>
    </location>
</feature>
<dbReference type="SMART" id="SM00360">
    <property type="entry name" value="RRM"/>
    <property type="match status" value="3"/>
</dbReference>
<keyword evidence="4" id="KW-0472">Membrane</keyword>
<feature type="domain" description="RRM" evidence="5">
    <location>
        <begin position="206"/>
        <end position="282"/>
    </location>
</feature>
<evidence type="ECO:0000313" key="7">
    <source>
        <dbReference type="Proteomes" id="UP000075883"/>
    </source>
</evidence>
<keyword evidence="7" id="KW-1185">Reference proteome</keyword>
<evidence type="ECO:0000259" key="5">
    <source>
        <dbReference type="PROSITE" id="PS50102"/>
    </source>
</evidence>
<accession>A0A182LXG8</accession>
<sequence length="299" mass="33588">MAPSFSAPDDAEVLQYIDWLVKHKRYVVYVGNLDVMLTSKDIDAKFGYFGAIANLMYPLNCVGLGMGYAVIAYYSKFDAIRATRAVNGLLMAYLYAAATNDTSSVNVTDDTLCISNVSMLLNEAIIRDVFGVGIKCVTFHWHVYGYRYAVVTFDTVTDAVYSMAAFNGIDLGDGFRWQITRHCQKSLGPIKPIVLRKHQVMRRNPGYVRISNLSKTVNEKCLYNIFSHDGIISEVFVLRCLGRHMRCAFVCYDTENAAKCAAYRHNRAYIKGESVMVEHVQNELVQVVPVSVRSTCVTQ</sequence>
<evidence type="ECO:0000313" key="6">
    <source>
        <dbReference type="EnsemblMetazoa" id="ACUA004315-PA"/>
    </source>
</evidence>
<dbReference type="EMBL" id="AXCM01011635">
    <property type="status" value="NOT_ANNOTATED_CDS"/>
    <property type="molecule type" value="Genomic_DNA"/>
</dbReference>
<evidence type="ECO:0000256" key="4">
    <source>
        <dbReference type="SAM" id="Phobius"/>
    </source>
</evidence>
<evidence type="ECO:0000256" key="2">
    <source>
        <dbReference type="ARBA" id="ARBA00022884"/>
    </source>
</evidence>
<dbReference type="InterPro" id="IPR012677">
    <property type="entry name" value="Nucleotide-bd_a/b_plait_sf"/>
</dbReference>
<dbReference type="CDD" id="cd00590">
    <property type="entry name" value="RRM_SF"/>
    <property type="match status" value="2"/>
</dbReference>
<dbReference type="VEuPathDB" id="VectorBase:ACUA004315"/>
<feature type="domain" description="RRM" evidence="5">
    <location>
        <begin position="26"/>
        <end position="110"/>
    </location>
</feature>
<keyword evidence="4" id="KW-1133">Transmembrane helix</keyword>
<proteinExistence type="predicted"/>
<keyword evidence="2 3" id="KW-0694">RNA-binding</keyword>
<evidence type="ECO:0000256" key="1">
    <source>
        <dbReference type="ARBA" id="ARBA00022737"/>
    </source>
</evidence>
<dbReference type="Proteomes" id="UP000075883">
    <property type="component" value="Unassembled WGS sequence"/>
</dbReference>
<organism evidence="6 7">
    <name type="scientific">Anopheles culicifacies</name>
    <dbReference type="NCBI Taxonomy" id="139723"/>
    <lineage>
        <taxon>Eukaryota</taxon>
        <taxon>Metazoa</taxon>
        <taxon>Ecdysozoa</taxon>
        <taxon>Arthropoda</taxon>
        <taxon>Hexapoda</taxon>
        <taxon>Insecta</taxon>
        <taxon>Pterygota</taxon>
        <taxon>Neoptera</taxon>
        <taxon>Endopterygota</taxon>
        <taxon>Diptera</taxon>
        <taxon>Nematocera</taxon>
        <taxon>Culicoidea</taxon>
        <taxon>Culicidae</taxon>
        <taxon>Anophelinae</taxon>
        <taxon>Anopheles</taxon>
        <taxon>culicifacies species complex</taxon>
    </lineage>
</organism>
<keyword evidence="4" id="KW-0812">Transmembrane</keyword>
<reference evidence="7" key="1">
    <citation type="submission" date="2013-09" db="EMBL/GenBank/DDBJ databases">
        <title>The Genome Sequence of Anopheles culicifacies species A.</title>
        <authorList>
            <consortium name="The Broad Institute Genomics Platform"/>
            <person name="Neafsey D.E."/>
            <person name="Besansky N."/>
            <person name="Howell P."/>
            <person name="Walton C."/>
            <person name="Young S.K."/>
            <person name="Zeng Q."/>
            <person name="Gargeya S."/>
            <person name="Fitzgerald M."/>
            <person name="Haas B."/>
            <person name="Abouelleil A."/>
            <person name="Allen A.W."/>
            <person name="Alvarado L."/>
            <person name="Arachchi H.M."/>
            <person name="Berlin A.M."/>
            <person name="Chapman S.B."/>
            <person name="Gainer-Dewar J."/>
            <person name="Goldberg J."/>
            <person name="Griggs A."/>
            <person name="Gujja S."/>
            <person name="Hansen M."/>
            <person name="Howarth C."/>
            <person name="Imamovic A."/>
            <person name="Ireland A."/>
            <person name="Larimer J."/>
            <person name="McCowan C."/>
            <person name="Murphy C."/>
            <person name="Pearson M."/>
            <person name="Poon T.W."/>
            <person name="Priest M."/>
            <person name="Roberts A."/>
            <person name="Saif S."/>
            <person name="Shea T."/>
            <person name="Sisk P."/>
            <person name="Sykes S."/>
            <person name="Wortman J."/>
            <person name="Nusbaum C."/>
            <person name="Birren B."/>
        </authorList>
    </citation>
    <scope>NUCLEOTIDE SEQUENCE [LARGE SCALE GENOMIC DNA]</scope>
    <source>
        <strain evidence="7">A-37</strain>
    </source>
</reference>
<dbReference type="EnsemblMetazoa" id="ACUA004315-RA">
    <property type="protein sequence ID" value="ACUA004315-PA"/>
    <property type="gene ID" value="ACUA004315"/>
</dbReference>
<keyword evidence="1" id="KW-0677">Repeat</keyword>
<dbReference type="Pfam" id="PF00076">
    <property type="entry name" value="RRM_1"/>
    <property type="match status" value="2"/>
</dbReference>
<dbReference type="AlphaFoldDB" id="A0A182LXG8"/>
<dbReference type="InterPro" id="IPR035979">
    <property type="entry name" value="RBD_domain_sf"/>
</dbReference>
<dbReference type="SUPFAM" id="SSF54928">
    <property type="entry name" value="RNA-binding domain, RBD"/>
    <property type="match status" value="2"/>
</dbReference>
<dbReference type="PROSITE" id="PS50102">
    <property type="entry name" value="RRM"/>
    <property type="match status" value="2"/>
</dbReference>
<dbReference type="PANTHER" id="PTHR24012">
    <property type="entry name" value="RNA BINDING PROTEIN"/>
    <property type="match status" value="1"/>
</dbReference>
<protein>
    <recommendedName>
        <fullName evidence="5">RRM domain-containing protein</fullName>
    </recommendedName>
</protein>
<dbReference type="Gene3D" id="3.30.70.330">
    <property type="match status" value="2"/>
</dbReference>